<dbReference type="RefSeq" id="WP_172544766.1">
    <property type="nucleotide sequence ID" value="NZ_UGRY01000002.1"/>
</dbReference>
<dbReference type="EMBL" id="UGRY01000002">
    <property type="protein sequence ID" value="SUA72651.1"/>
    <property type="molecule type" value="Genomic_DNA"/>
</dbReference>
<gene>
    <name evidence="1" type="ORF">NCTC1934_00079</name>
</gene>
<sequence length="78" mass="8797">MPQLVYFQIPEQHGRRCEPLPYSVRSSVRPRPAAARVLVGEVAQFDECEDEINEATQVPVRYHGRIMAAPLAAIRPVL</sequence>
<dbReference type="AlphaFoldDB" id="A0A378Y817"/>
<name>A0A378Y817_9NOCA</name>
<organism evidence="1 2">
    <name type="scientific">Nocardia otitidiscaviarum</name>
    <dbReference type="NCBI Taxonomy" id="1823"/>
    <lineage>
        <taxon>Bacteria</taxon>
        <taxon>Bacillati</taxon>
        <taxon>Actinomycetota</taxon>
        <taxon>Actinomycetes</taxon>
        <taxon>Mycobacteriales</taxon>
        <taxon>Nocardiaceae</taxon>
        <taxon>Nocardia</taxon>
    </lineage>
</organism>
<reference evidence="1 2" key="1">
    <citation type="submission" date="2018-06" db="EMBL/GenBank/DDBJ databases">
        <authorList>
            <consortium name="Pathogen Informatics"/>
            <person name="Doyle S."/>
        </authorList>
    </citation>
    <scope>NUCLEOTIDE SEQUENCE [LARGE SCALE GENOMIC DNA]</scope>
    <source>
        <strain evidence="1 2">NCTC1934</strain>
    </source>
</reference>
<protein>
    <submittedName>
        <fullName evidence="1">Uncharacterized protein</fullName>
    </submittedName>
</protein>
<dbReference type="STRING" id="1406858.GCA_000710895_02100"/>
<accession>A0A378Y817</accession>
<evidence type="ECO:0000313" key="1">
    <source>
        <dbReference type="EMBL" id="SUA72651.1"/>
    </source>
</evidence>
<keyword evidence="2" id="KW-1185">Reference proteome</keyword>
<evidence type="ECO:0000313" key="2">
    <source>
        <dbReference type="Proteomes" id="UP000255467"/>
    </source>
</evidence>
<proteinExistence type="predicted"/>
<dbReference type="Proteomes" id="UP000255467">
    <property type="component" value="Unassembled WGS sequence"/>
</dbReference>